<name>A0AAD9UVE9_ACRCE</name>
<reference evidence="2" key="1">
    <citation type="journal article" date="2023" name="G3 (Bethesda)">
        <title>Whole genome assembly and annotation of the endangered Caribbean coral Acropora cervicornis.</title>
        <authorList>
            <person name="Selwyn J.D."/>
            <person name="Vollmer S.V."/>
        </authorList>
    </citation>
    <scope>NUCLEOTIDE SEQUENCE</scope>
    <source>
        <strain evidence="2">K2</strain>
    </source>
</reference>
<dbReference type="EMBL" id="JARQWQ010000098">
    <property type="protein sequence ID" value="KAK2551416.1"/>
    <property type="molecule type" value="Genomic_DNA"/>
</dbReference>
<evidence type="ECO:0000313" key="3">
    <source>
        <dbReference type="Proteomes" id="UP001249851"/>
    </source>
</evidence>
<dbReference type="Proteomes" id="UP001249851">
    <property type="component" value="Unassembled WGS sequence"/>
</dbReference>
<accession>A0AAD9UVE9</accession>
<proteinExistence type="predicted"/>
<sequence>MKPFLQRHNTDALLRTDAMDTPASTTDAHVSTNHVQADDLPEKHEFKLNPTLKTLKSWWASETVTTESKLIAITSSHRRNLFTDLGSETESEEDTAKRKKKKHQYRRDPKSVADYFNQFFSSVGQKSAEAAVHIASVNNIDTNLSMDSCALSPELEPFTFNSATCTEVQRIILSMPSNKSPGPDKISMRVMKDSLPVL</sequence>
<protein>
    <submittedName>
        <fullName evidence="2">Uncharacterized protein</fullName>
    </submittedName>
</protein>
<reference evidence="2" key="2">
    <citation type="journal article" date="2023" name="Science">
        <title>Genomic signatures of disease resistance in endangered staghorn corals.</title>
        <authorList>
            <person name="Vollmer S.V."/>
            <person name="Selwyn J.D."/>
            <person name="Despard B.A."/>
            <person name="Roesel C.L."/>
        </authorList>
    </citation>
    <scope>NUCLEOTIDE SEQUENCE</scope>
    <source>
        <strain evidence="2">K2</strain>
    </source>
</reference>
<comment type="caution">
    <text evidence="2">The sequence shown here is derived from an EMBL/GenBank/DDBJ whole genome shotgun (WGS) entry which is preliminary data.</text>
</comment>
<gene>
    <name evidence="2" type="ORF">P5673_027821</name>
</gene>
<evidence type="ECO:0000256" key="1">
    <source>
        <dbReference type="SAM" id="MobiDB-lite"/>
    </source>
</evidence>
<organism evidence="2 3">
    <name type="scientific">Acropora cervicornis</name>
    <name type="common">Staghorn coral</name>
    <dbReference type="NCBI Taxonomy" id="6130"/>
    <lineage>
        <taxon>Eukaryota</taxon>
        <taxon>Metazoa</taxon>
        <taxon>Cnidaria</taxon>
        <taxon>Anthozoa</taxon>
        <taxon>Hexacorallia</taxon>
        <taxon>Scleractinia</taxon>
        <taxon>Astrocoeniina</taxon>
        <taxon>Acroporidae</taxon>
        <taxon>Acropora</taxon>
    </lineage>
</organism>
<dbReference type="AlphaFoldDB" id="A0AAD9UVE9"/>
<evidence type="ECO:0000313" key="2">
    <source>
        <dbReference type="EMBL" id="KAK2551416.1"/>
    </source>
</evidence>
<feature type="region of interest" description="Disordered" evidence="1">
    <location>
        <begin position="84"/>
        <end position="109"/>
    </location>
</feature>
<keyword evidence="3" id="KW-1185">Reference proteome</keyword>